<dbReference type="KEGG" id="dru:Desru_2226"/>
<protein>
    <submittedName>
        <fullName evidence="1">Uncharacterized protein</fullName>
    </submittedName>
</protein>
<dbReference type="STRING" id="696281.Desru_2226"/>
<evidence type="ECO:0000313" key="2">
    <source>
        <dbReference type="Proteomes" id="UP000009234"/>
    </source>
</evidence>
<organism evidence="1 2">
    <name type="scientific">Desulforamulus ruminis (strain ATCC 23193 / DSM 2154 / NCIMB 8452 / DL)</name>
    <name type="common">Desulfotomaculum ruminis</name>
    <dbReference type="NCBI Taxonomy" id="696281"/>
    <lineage>
        <taxon>Bacteria</taxon>
        <taxon>Bacillati</taxon>
        <taxon>Bacillota</taxon>
        <taxon>Clostridia</taxon>
        <taxon>Eubacteriales</taxon>
        <taxon>Peptococcaceae</taxon>
        <taxon>Desulforamulus</taxon>
    </lineage>
</organism>
<dbReference type="AlphaFoldDB" id="F6DLC7"/>
<sequence>MIFNIKILSYYTDPEPVSIIHSIKYKYLFYL</sequence>
<evidence type="ECO:0000313" key="1">
    <source>
        <dbReference type="EMBL" id="AEG60475.1"/>
    </source>
</evidence>
<dbReference type="EMBL" id="CP002780">
    <property type="protein sequence ID" value="AEG60475.1"/>
    <property type="molecule type" value="Genomic_DNA"/>
</dbReference>
<name>F6DLC7_DESRL</name>
<dbReference type="HOGENOM" id="CLU_3396191_0_0_9"/>
<proteinExistence type="predicted"/>
<keyword evidence="2" id="KW-1185">Reference proteome</keyword>
<reference evidence="2" key="1">
    <citation type="submission" date="2011-05" db="EMBL/GenBank/DDBJ databases">
        <title>Complete sequence of Desulfotomaculum ruminis DSM 2154.</title>
        <authorList>
            <person name="Lucas S."/>
            <person name="Copeland A."/>
            <person name="Lapidus A."/>
            <person name="Cheng J.-F."/>
            <person name="Goodwin L."/>
            <person name="Pitluck S."/>
            <person name="Lu M."/>
            <person name="Detter J.C."/>
            <person name="Han C."/>
            <person name="Tapia R."/>
            <person name="Land M."/>
            <person name="Hauser L."/>
            <person name="Kyrpides N."/>
            <person name="Ivanova N."/>
            <person name="Mikhailova N."/>
            <person name="Pagani I."/>
            <person name="Stams A.J.M."/>
            <person name="Plugge C.M."/>
            <person name="Muyzer G."/>
            <person name="Kuever J."/>
            <person name="Parshina S.N."/>
            <person name="Ivanova A.E."/>
            <person name="Nazina T.N."/>
            <person name="Brambilla E."/>
            <person name="Spring S."/>
            <person name="Klenk H.-P."/>
            <person name="Woyke T."/>
        </authorList>
    </citation>
    <scope>NUCLEOTIDE SEQUENCE [LARGE SCALE GENOMIC DNA]</scope>
    <source>
        <strain evidence="2">ATCC 23193 / DSM 2154 / NCIB 8452 / DL</strain>
    </source>
</reference>
<dbReference type="Proteomes" id="UP000009234">
    <property type="component" value="Chromosome"/>
</dbReference>
<accession>F6DLC7</accession>
<gene>
    <name evidence="1" type="ordered locus">Desru_2226</name>
</gene>
<reference evidence="1 2" key="2">
    <citation type="journal article" date="2012" name="Stand. Genomic Sci.">
        <title>Complete genome sequence of the sulfate-reducing firmicute Desulfotomaculum ruminis type strain (DL(T)).</title>
        <authorList>
            <person name="Spring S."/>
            <person name="Visser M."/>
            <person name="Lu M."/>
            <person name="Copeland A."/>
            <person name="Lapidus A."/>
            <person name="Lucas S."/>
            <person name="Cheng J.F."/>
            <person name="Han C."/>
            <person name="Tapia R."/>
            <person name="Goodwin L.A."/>
            <person name="Pitluck S."/>
            <person name="Ivanova N."/>
            <person name="Land M."/>
            <person name="Hauser L."/>
            <person name="Larimer F."/>
            <person name="Rohde M."/>
            <person name="Goker M."/>
            <person name="Detter J.C."/>
            <person name="Kyrpides N.C."/>
            <person name="Woyke T."/>
            <person name="Schaap P.J."/>
            <person name="Plugge C.M."/>
            <person name="Muyzer G."/>
            <person name="Kuever J."/>
            <person name="Pereira I.A."/>
            <person name="Parshina S.N."/>
            <person name="Bernier-Latmani R."/>
            <person name="Stams A.J."/>
            <person name="Klenk H.P."/>
        </authorList>
    </citation>
    <scope>NUCLEOTIDE SEQUENCE [LARGE SCALE GENOMIC DNA]</scope>
    <source>
        <strain evidence="2">ATCC 23193 / DSM 2154 / NCIB 8452 / DL</strain>
    </source>
</reference>